<proteinExistence type="predicted"/>
<sequence>MTCSHRSVSRSRQGTAILPRAQQSFSEAQLALLAQAQDHKRRSPGASLAVASHFTLINYDEPIAYSAPPQDMRFVPPRGPGNPVAWAGFNQVNTGTCEINQARYFETAVRAAGATDGPYSTHVPADVCVDWHFSGHSHRSGVYEVAWRQMQTIAGQNARTPVRGIEVQSARDPGIQGPQPGGAREHTRFIVSSCGGPIGKQNLDHELDSWTLRPPSGTLLNPAERLIHQIKTLRSSRSAGRPLNERPRLCVALDYLAVMSTDPTKKIVPPLTFEPVQLPDSGGRVPIKLSPTVARLDCIEGVRIWVFEGGEGRGSKALKTWHLLSPQLDIDGKLLTMTLDKGHLDLLNSSLDAHAGPDDENRGNRARSVEQAFLEVTLKKPTVNKEDWSADMDFTDPWLFPLDVWAGKSDWGLRTWAFQRCQGERGEVTDWNFLFKNYETKGYYRTKEIIHRNIEK</sequence>
<reference evidence="1 2" key="1">
    <citation type="journal article" date="2016" name="Front. Microbiol.">
        <title>Genomic Resource of Rice Seed Associated Bacteria.</title>
        <authorList>
            <person name="Midha S."/>
            <person name="Bansal K."/>
            <person name="Sharma S."/>
            <person name="Kumar N."/>
            <person name="Patil P.P."/>
            <person name="Chaudhry V."/>
            <person name="Patil P.B."/>
        </authorList>
    </citation>
    <scope>NUCLEOTIDE SEQUENCE [LARGE SCALE GENOMIC DNA]</scope>
    <source>
        <strain evidence="1 2">NS331</strain>
    </source>
</reference>
<dbReference type="PATRIC" id="fig|433924.3.peg.4040"/>
<evidence type="ECO:0000313" key="1">
    <source>
        <dbReference type="EMBL" id="KTT22149.1"/>
    </source>
</evidence>
<dbReference type="AlphaFoldDB" id="A0A147GX23"/>
<gene>
    <name evidence="1" type="ORF">NS331_10160</name>
</gene>
<dbReference type="EMBL" id="LDSL01000061">
    <property type="protein sequence ID" value="KTT22149.1"/>
    <property type="molecule type" value="Genomic_DNA"/>
</dbReference>
<comment type="caution">
    <text evidence="1">The sequence shown here is derived from an EMBL/GenBank/DDBJ whole genome shotgun (WGS) entry which is preliminary data.</text>
</comment>
<dbReference type="Proteomes" id="UP000072741">
    <property type="component" value="Unassembled WGS sequence"/>
</dbReference>
<protein>
    <submittedName>
        <fullName evidence="1">Uncharacterized protein</fullName>
    </submittedName>
</protein>
<organism evidence="1 2">
    <name type="scientific">Pseudacidovorax intermedius</name>
    <dbReference type="NCBI Taxonomy" id="433924"/>
    <lineage>
        <taxon>Bacteria</taxon>
        <taxon>Pseudomonadati</taxon>
        <taxon>Pseudomonadota</taxon>
        <taxon>Betaproteobacteria</taxon>
        <taxon>Burkholderiales</taxon>
        <taxon>Comamonadaceae</taxon>
        <taxon>Pseudacidovorax</taxon>
    </lineage>
</organism>
<accession>A0A147GX23</accession>
<name>A0A147GX23_9BURK</name>
<keyword evidence="2" id="KW-1185">Reference proteome</keyword>
<evidence type="ECO:0000313" key="2">
    <source>
        <dbReference type="Proteomes" id="UP000072741"/>
    </source>
</evidence>